<dbReference type="InterPro" id="IPR016169">
    <property type="entry name" value="FAD-bd_PCMH_sub2"/>
</dbReference>
<accession>A0AAN8EUI5</accession>
<dbReference type="AlphaFoldDB" id="A0AAN8EUI5"/>
<comment type="similarity">
    <text evidence="1">Belongs to the oxygen-dependent FAD-linked oxidoreductase family.</text>
</comment>
<evidence type="ECO:0000256" key="5">
    <source>
        <dbReference type="SAM" id="SignalP"/>
    </source>
</evidence>
<dbReference type="EMBL" id="JAKLMC020000005">
    <property type="protein sequence ID" value="KAK5956190.1"/>
    <property type="molecule type" value="Genomic_DNA"/>
</dbReference>
<reference evidence="7 8" key="1">
    <citation type="submission" date="2022-12" db="EMBL/GenBank/DDBJ databases">
        <title>Genomic features and morphological characterization of a novel Knufia sp. strain isolated from spacecraft assembly facility.</title>
        <authorList>
            <person name="Teixeira M."/>
            <person name="Chander A.M."/>
            <person name="Stajich J.E."/>
            <person name="Venkateswaran K."/>
        </authorList>
    </citation>
    <scope>NUCLEOTIDE SEQUENCE [LARGE SCALE GENOMIC DNA]</scope>
    <source>
        <strain evidence="7 8">FJI-L2-BK-P2</strain>
    </source>
</reference>
<dbReference type="InterPro" id="IPR006094">
    <property type="entry name" value="Oxid_FAD_bind_N"/>
</dbReference>
<evidence type="ECO:0000256" key="1">
    <source>
        <dbReference type="ARBA" id="ARBA00005466"/>
    </source>
</evidence>
<dbReference type="Proteomes" id="UP001316803">
    <property type="component" value="Unassembled WGS sequence"/>
</dbReference>
<dbReference type="InterPro" id="IPR050416">
    <property type="entry name" value="FAD-linked_Oxidoreductase"/>
</dbReference>
<dbReference type="PANTHER" id="PTHR42973:SF34">
    <property type="entry name" value="FAD BINDING DOMAIN PROTEIN (AFU_ORTHOLOGUE AFUA_3G02770)"/>
    <property type="match status" value="1"/>
</dbReference>
<proteinExistence type="inferred from homology"/>
<dbReference type="SUPFAM" id="SSF56176">
    <property type="entry name" value="FAD-binding/transporter-associated domain-like"/>
    <property type="match status" value="1"/>
</dbReference>
<dbReference type="GO" id="GO:0071949">
    <property type="term" value="F:FAD binding"/>
    <property type="evidence" value="ECO:0007669"/>
    <property type="project" value="InterPro"/>
</dbReference>
<dbReference type="PROSITE" id="PS51387">
    <property type="entry name" value="FAD_PCMH"/>
    <property type="match status" value="1"/>
</dbReference>
<dbReference type="Gene3D" id="3.30.43.10">
    <property type="entry name" value="Uridine Diphospho-n-acetylenolpyruvylglucosamine Reductase, domain 2"/>
    <property type="match status" value="1"/>
</dbReference>
<evidence type="ECO:0000259" key="6">
    <source>
        <dbReference type="PROSITE" id="PS51387"/>
    </source>
</evidence>
<comment type="caution">
    <text evidence="7">The sequence shown here is derived from an EMBL/GenBank/DDBJ whole genome shotgun (WGS) entry which is preliminary data.</text>
</comment>
<dbReference type="GO" id="GO:0016491">
    <property type="term" value="F:oxidoreductase activity"/>
    <property type="evidence" value="ECO:0007669"/>
    <property type="project" value="UniProtKB-KW"/>
</dbReference>
<dbReference type="InterPro" id="IPR036318">
    <property type="entry name" value="FAD-bd_PCMH-like_sf"/>
</dbReference>
<dbReference type="PANTHER" id="PTHR42973">
    <property type="entry name" value="BINDING OXIDOREDUCTASE, PUTATIVE (AFU_ORTHOLOGUE AFUA_1G17690)-RELATED"/>
    <property type="match status" value="1"/>
</dbReference>
<evidence type="ECO:0000256" key="3">
    <source>
        <dbReference type="ARBA" id="ARBA00022827"/>
    </source>
</evidence>
<keyword evidence="8" id="KW-1185">Reference proteome</keyword>
<evidence type="ECO:0000256" key="4">
    <source>
        <dbReference type="ARBA" id="ARBA00023002"/>
    </source>
</evidence>
<feature type="domain" description="FAD-binding PCMH-type" evidence="6">
    <location>
        <begin position="97"/>
        <end position="259"/>
    </location>
</feature>
<feature type="signal peptide" evidence="5">
    <location>
        <begin position="1"/>
        <end position="19"/>
    </location>
</feature>
<protein>
    <recommendedName>
        <fullName evidence="6">FAD-binding PCMH-type domain-containing protein</fullName>
    </recommendedName>
</protein>
<keyword evidence="2" id="KW-0285">Flavoprotein</keyword>
<name>A0AAN8EUI5_9EURO</name>
<dbReference type="Pfam" id="PF01565">
    <property type="entry name" value="FAD_binding_4"/>
    <property type="match status" value="1"/>
</dbReference>
<gene>
    <name evidence="7" type="ORF">OHC33_002764</name>
</gene>
<keyword evidence="3" id="KW-0274">FAD</keyword>
<sequence>MRTSLSILGLALCAPLSWAQEKIAEPVDFNATEALLEQGIDLSALEEAGLTTRTNSEHPTCILMCTTLALAYKDETYQRGSSKYEAFRKSYWSDQQAEVEPQCVFEPTSAQQVSVAILLTRLTQCPFAAKSGGHAAFASASSIEDGVSISLAKFNQINIAGDKETVDVGPGNKWQAVYAKVEKQGLAVLGGRDGDIGVGGLTTGGGVSLFSSQYGWVVTAWGLILEASTKSNPDLYWALRGGGNNFGLVTNFKFEAVKMDKIWGGPVGWTQAAFPAVIKAYYNLGVNSPSDPKAAAIMSFSATGSALGNIVQVLVSYSEPKVVPPIFNEFAAIPGAIYNTTSIRSISNYSEGFASWPAGTRDEIWTHTSVLDVEFMTFIKDTLFDIAPRTQAQTTGLRVSASYQAITQGMLQNMKKNGGNPLGLADEKAPLLLLSQAWIWENAEDDETVYAAMREFQTKVEERAIATGVNIDYRYMNYANVYQDVIASYGQDNKNRLKKIAATYDPTGVLQRLQPGYFKLEGAPIEHLEGTLYDMDA</sequence>
<evidence type="ECO:0000256" key="2">
    <source>
        <dbReference type="ARBA" id="ARBA00022630"/>
    </source>
</evidence>
<feature type="chain" id="PRO_5042871916" description="FAD-binding PCMH-type domain-containing protein" evidence="5">
    <location>
        <begin position="20"/>
        <end position="537"/>
    </location>
</feature>
<dbReference type="Gene3D" id="3.30.465.10">
    <property type="match status" value="1"/>
</dbReference>
<organism evidence="7 8">
    <name type="scientific">Knufia fluminis</name>
    <dbReference type="NCBI Taxonomy" id="191047"/>
    <lineage>
        <taxon>Eukaryota</taxon>
        <taxon>Fungi</taxon>
        <taxon>Dikarya</taxon>
        <taxon>Ascomycota</taxon>
        <taxon>Pezizomycotina</taxon>
        <taxon>Eurotiomycetes</taxon>
        <taxon>Chaetothyriomycetidae</taxon>
        <taxon>Chaetothyriales</taxon>
        <taxon>Trichomeriaceae</taxon>
        <taxon>Knufia</taxon>
    </lineage>
</organism>
<dbReference type="InterPro" id="IPR016166">
    <property type="entry name" value="FAD-bd_PCMH"/>
</dbReference>
<evidence type="ECO:0000313" key="7">
    <source>
        <dbReference type="EMBL" id="KAK5956190.1"/>
    </source>
</evidence>
<evidence type="ECO:0000313" key="8">
    <source>
        <dbReference type="Proteomes" id="UP001316803"/>
    </source>
</evidence>
<dbReference type="InterPro" id="IPR016167">
    <property type="entry name" value="FAD-bd_PCMH_sub1"/>
</dbReference>
<keyword evidence="4" id="KW-0560">Oxidoreductase</keyword>
<keyword evidence="5" id="KW-0732">Signal</keyword>
<dbReference type="Gene3D" id="3.40.462.20">
    <property type="match status" value="1"/>
</dbReference>